<protein>
    <submittedName>
        <fullName evidence="2">Uncharacterized protein</fullName>
    </submittedName>
</protein>
<accession>A0A365P0T7</accession>
<keyword evidence="1" id="KW-1133">Transmembrane helix</keyword>
<dbReference type="Proteomes" id="UP000253319">
    <property type="component" value="Unassembled WGS sequence"/>
</dbReference>
<organism evidence="2 3">
    <name type="scientific">Flavobacterium tibetense</name>
    <dbReference type="NCBI Taxonomy" id="2233533"/>
    <lineage>
        <taxon>Bacteria</taxon>
        <taxon>Pseudomonadati</taxon>
        <taxon>Bacteroidota</taxon>
        <taxon>Flavobacteriia</taxon>
        <taxon>Flavobacteriales</taxon>
        <taxon>Flavobacteriaceae</taxon>
        <taxon>Flavobacterium</taxon>
    </lineage>
</organism>
<keyword evidence="3" id="KW-1185">Reference proteome</keyword>
<dbReference type="EMBL" id="QLST01000011">
    <property type="protein sequence ID" value="RBA27943.1"/>
    <property type="molecule type" value="Genomic_DNA"/>
</dbReference>
<reference evidence="2 3" key="1">
    <citation type="submission" date="2018-06" db="EMBL/GenBank/DDBJ databases">
        <title>Flavobacterium tibetense sp. nov., isolated from a wetland YonghuCo on Tibetan Plateau.</title>
        <authorList>
            <person name="Xing P."/>
            <person name="Phurbu D."/>
            <person name="Lu H."/>
        </authorList>
    </citation>
    <scope>NUCLEOTIDE SEQUENCE [LARGE SCALE GENOMIC DNA]</scope>
    <source>
        <strain evidence="2 3">YH5</strain>
    </source>
</reference>
<feature type="transmembrane region" description="Helical" evidence="1">
    <location>
        <begin position="14"/>
        <end position="31"/>
    </location>
</feature>
<feature type="transmembrane region" description="Helical" evidence="1">
    <location>
        <begin position="152"/>
        <end position="169"/>
    </location>
</feature>
<feature type="transmembrane region" description="Helical" evidence="1">
    <location>
        <begin position="175"/>
        <end position="195"/>
    </location>
</feature>
<dbReference type="AlphaFoldDB" id="A0A365P0T7"/>
<evidence type="ECO:0000313" key="2">
    <source>
        <dbReference type="EMBL" id="RBA27943.1"/>
    </source>
</evidence>
<name>A0A365P0T7_9FLAO</name>
<keyword evidence="1" id="KW-0472">Membrane</keyword>
<keyword evidence="1" id="KW-0812">Transmembrane</keyword>
<dbReference type="RefSeq" id="WP_113989447.1">
    <property type="nucleotide sequence ID" value="NZ_QLST01000011.1"/>
</dbReference>
<evidence type="ECO:0000313" key="3">
    <source>
        <dbReference type="Proteomes" id="UP000253319"/>
    </source>
</evidence>
<gene>
    <name evidence="2" type="ORF">DPN68_09640</name>
</gene>
<proteinExistence type="predicted"/>
<comment type="caution">
    <text evidence="2">The sequence shown here is derived from an EMBL/GenBank/DDBJ whole genome shotgun (WGS) entry which is preliminary data.</text>
</comment>
<sequence>MAYHFNQELKKDRIAIFIISVSIIILSIFFLKKDNSIIESNLVVIHLTLKENPKFIERQGKTPAHIIITSKEYKKDFHISNFEYKTIDLELFKKSINKNDRIQIKIDSSDKYKLNRETIVNNFTYVYGLAKNNSQFIDLEKTKKLKGEDTKIAFFFLGLGLIILPYAFIKRNVELRFEMMILTYIFLSVIIYSILKVNKLI</sequence>
<evidence type="ECO:0000256" key="1">
    <source>
        <dbReference type="SAM" id="Phobius"/>
    </source>
</evidence>